<sequence>MPSTFLLPVRSTHLLFTSDIGADGMIGAMWKATVLLVLLVLSPGGDGLFRSIYRNVPVSAPQKGDARQPLVLTPYVEAGKLSEGSTCVDSSGHPRFIDERLEPREVKSLPTKRVTEPINSSPRISKAPGKRDCLSQRSFPSARQIHFKRGPCGSRQCWEKSNIQLGGWGP</sequence>
<feature type="region of interest" description="Disordered" evidence="1">
    <location>
        <begin position="111"/>
        <end position="133"/>
    </location>
</feature>
<protein>
    <submittedName>
        <fullName evidence="3">Uncharacterized protein LOC109381319 isoform X1</fullName>
    </submittedName>
</protein>
<dbReference type="RefSeq" id="XP_019495409.1">
    <property type="nucleotide sequence ID" value="XM_019639864.1"/>
</dbReference>
<dbReference type="AlphaFoldDB" id="A0A8B7R2W0"/>
<accession>A0A8B7R2W0</accession>
<organism evidence="2 3">
    <name type="scientific">Hipposideros armiger</name>
    <name type="common">Great Himalayan leaf-nosed bat</name>
    <dbReference type="NCBI Taxonomy" id="186990"/>
    <lineage>
        <taxon>Eukaryota</taxon>
        <taxon>Metazoa</taxon>
        <taxon>Chordata</taxon>
        <taxon>Craniata</taxon>
        <taxon>Vertebrata</taxon>
        <taxon>Euteleostomi</taxon>
        <taxon>Mammalia</taxon>
        <taxon>Eutheria</taxon>
        <taxon>Laurasiatheria</taxon>
        <taxon>Chiroptera</taxon>
        <taxon>Yinpterochiroptera</taxon>
        <taxon>Rhinolophoidea</taxon>
        <taxon>Hipposideridae</taxon>
        <taxon>Hipposideros</taxon>
    </lineage>
</organism>
<reference evidence="3" key="1">
    <citation type="submission" date="2025-08" db="UniProtKB">
        <authorList>
            <consortium name="RefSeq"/>
        </authorList>
    </citation>
    <scope>IDENTIFICATION</scope>
    <source>
        <tissue evidence="3">Muscle</tissue>
    </source>
</reference>
<dbReference type="KEGG" id="hai:109381319"/>
<proteinExistence type="predicted"/>
<evidence type="ECO:0000256" key="1">
    <source>
        <dbReference type="SAM" id="MobiDB-lite"/>
    </source>
</evidence>
<keyword evidence="2" id="KW-1185">Reference proteome</keyword>
<evidence type="ECO:0000313" key="2">
    <source>
        <dbReference type="Proteomes" id="UP000694851"/>
    </source>
</evidence>
<dbReference type="Proteomes" id="UP000694851">
    <property type="component" value="Unplaced"/>
</dbReference>
<gene>
    <name evidence="3" type="primary">LOC109381319</name>
</gene>
<name>A0A8B7R2W0_HIPAR</name>
<dbReference type="GeneID" id="109381319"/>
<evidence type="ECO:0000313" key="3">
    <source>
        <dbReference type="RefSeq" id="XP_019495409.1"/>
    </source>
</evidence>
<dbReference type="OrthoDB" id="443318at2759"/>